<name>A0ABS9IMX7_9ACTN</name>
<evidence type="ECO:0000256" key="4">
    <source>
        <dbReference type="ARBA" id="ARBA00031122"/>
    </source>
</evidence>
<dbReference type="InterPro" id="IPR019432">
    <property type="entry name" value="Acyltransferase_MbtK/IucB-like"/>
</dbReference>
<dbReference type="InterPro" id="IPR016181">
    <property type="entry name" value="Acyl_CoA_acyltransferase"/>
</dbReference>
<dbReference type="EMBL" id="JAKKOR010000001">
    <property type="protein sequence ID" value="MCF8586908.1"/>
    <property type="molecule type" value="Genomic_DNA"/>
</dbReference>
<keyword evidence="7" id="KW-1185">Reference proteome</keyword>
<dbReference type="Gene3D" id="3.40.630.30">
    <property type="match status" value="1"/>
</dbReference>
<evidence type="ECO:0000259" key="5">
    <source>
        <dbReference type="SMART" id="SM01006"/>
    </source>
</evidence>
<evidence type="ECO:0000313" key="6">
    <source>
        <dbReference type="EMBL" id="MCF8586908.1"/>
    </source>
</evidence>
<proteinExistence type="predicted"/>
<dbReference type="Pfam" id="PF13523">
    <property type="entry name" value="Acetyltransf_8"/>
    <property type="match status" value="1"/>
</dbReference>
<dbReference type="PANTHER" id="PTHR31438">
    <property type="entry name" value="LYSINE N-ACYLTRANSFERASE C17G9.06C-RELATED"/>
    <property type="match status" value="1"/>
</dbReference>
<sequence length="201" mass="22178">MSSSPVSIRHLSSTRIDADRDAPLVHTWLTHPKSKYWDMLSSSVDEVHAFLDETMRAADGTDYGLRIGRTDGRDEFMFELYDPLTSELAEPDTGYVHADGDIGMHLLVAPADRPISGFTGEVMLHIMRTAFFDVGTARVVVEPDERNVDVQALNAAVGFEVAGDYPVGNKTGRLSYCTRADFVRVTDNGTRVDIGKRAAVR</sequence>
<feature type="domain" description="Acyltransferase MbtK/IucB-like conserved" evidence="5">
    <location>
        <begin position="14"/>
        <end position="62"/>
    </location>
</feature>
<dbReference type="SUPFAM" id="SSF55729">
    <property type="entry name" value="Acyl-CoA N-acyltransferases (Nat)"/>
    <property type="match status" value="1"/>
</dbReference>
<dbReference type="Proteomes" id="UP001200110">
    <property type="component" value="Unassembled WGS sequence"/>
</dbReference>
<comment type="function">
    <text evidence="1">Acyltransferase required for the direct transfer of medium- to long-chain fatty acyl moieties from a carrier protein (MbtL) on to the epsilon-amino group of lysine residue in the mycobactin core.</text>
</comment>
<comment type="pathway">
    <text evidence="2">Siderophore biosynthesis; mycobactin biosynthesis.</text>
</comment>
<gene>
    <name evidence="6" type="ORF">L5G33_00320</name>
</gene>
<reference evidence="6 7" key="1">
    <citation type="submission" date="2022-01" db="EMBL/GenBank/DDBJ databases">
        <authorList>
            <person name="Huang Y."/>
        </authorList>
    </citation>
    <scope>NUCLEOTIDE SEQUENCE [LARGE SCALE GENOMIC DNA]</scope>
    <source>
        <strain evidence="6 7">HY366</strain>
    </source>
</reference>
<evidence type="ECO:0000256" key="1">
    <source>
        <dbReference type="ARBA" id="ARBA00003818"/>
    </source>
</evidence>
<evidence type="ECO:0000256" key="2">
    <source>
        <dbReference type="ARBA" id="ARBA00005102"/>
    </source>
</evidence>
<accession>A0ABS9IMX7</accession>
<evidence type="ECO:0000313" key="7">
    <source>
        <dbReference type="Proteomes" id="UP001200110"/>
    </source>
</evidence>
<dbReference type="SMART" id="SM01006">
    <property type="entry name" value="AlcB"/>
    <property type="match status" value="1"/>
</dbReference>
<dbReference type="PANTHER" id="PTHR31438:SF1">
    <property type="entry name" value="LYSINE N-ACYLTRANSFERASE C17G9.06C-RELATED"/>
    <property type="match status" value="1"/>
</dbReference>
<comment type="caution">
    <text evidence="6">The sequence shown here is derived from an EMBL/GenBank/DDBJ whole genome shotgun (WGS) entry which is preliminary data.</text>
</comment>
<dbReference type="RefSeq" id="WP_236996149.1">
    <property type="nucleotide sequence ID" value="NZ_JAKKOR010000001.1"/>
</dbReference>
<organism evidence="6 7">
    <name type="scientific">Gordonia liuliyuniae</name>
    <dbReference type="NCBI Taxonomy" id="2911517"/>
    <lineage>
        <taxon>Bacteria</taxon>
        <taxon>Bacillati</taxon>
        <taxon>Actinomycetota</taxon>
        <taxon>Actinomycetes</taxon>
        <taxon>Mycobacteriales</taxon>
        <taxon>Gordoniaceae</taxon>
        <taxon>Gordonia</taxon>
    </lineage>
</organism>
<protein>
    <recommendedName>
        <fullName evidence="3">Lysine N-acyltransferase MbtK</fullName>
    </recommendedName>
    <alternativeName>
        <fullName evidence="4">Mycobactin synthase protein K</fullName>
    </alternativeName>
</protein>
<evidence type="ECO:0000256" key="3">
    <source>
        <dbReference type="ARBA" id="ARBA00020586"/>
    </source>
</evidence>